<evidence type="ECO:0000256" key="8">
    <source>
        <dbReference type="RuleBase" id="RU003881"/>
    </source>
</evidence>
<evidence type="ECO:0000256" key="2">
    <source>
        <dbReference type="ARBA" id="ARBA00022630"/>
    </source>
</evidence>
<accession>A0A4V2VIW0</accession>
<dbReference type="GO" id="GO:0019430">
    <property type="term" value="P:removal of superoxide radicals"/>
    <property type="evidence" value="ECO:0007669"/>
    <property type="project" value="UniProtKB-UniRule"/>
</dbReference>
<dbReference type="GO" id="GO:0005737">
    <property type="term" value="C:cytoplasm"/>
    <property type="evidence" value="ECO:0007669"/>
    <property type="project" value="InterPro"/>
</dbReference>
<keyword evidence="6 7" id="KW-0676">Redox-active center</keyword>
<evidence type="ECO:0000313" key="10">
    <source>
        <dbReference type="EMBL" id="TCU53675.1"/>
    </source>
</evidence>
<keyword evidence="5" id="KW-1015">Disulfide bond</keyword>
<dbReference type="InterPro" id="IPR050097">
    <property type="entry name" value="Ferredoxin-NADP_redctase_2"/>
</dbReference>
<evidence type="ECO:0000313" key="11">
    <source>
        <dbReference type="Proteomes" id="UP000295773"/>
    </source>
</evidence>
<evidence type="ECO:0000256" key="7">
    <source>
        <dbReference type="RuleBase" id="RU003880"/>
    </source>
</evidence>
<comment type="subunit">
    <text evidence="7">Homodimer.</text>
</comment>
<dbReference type="InterPro" id="IPR036188">
    <property type="entry name" value="FAD/NAD-bd_sf"/>
</dbReference>
<dbReference type="NCBIfam" id="TIGR01292">
    <property type="entry name" value="TRX_reduct"/>
    <property type="match status" value="1"/>
</dbReference>
<reference evidence="10 11" key="1">
    <citation type="submission" date="2019-03" db="EMBL/GenBank/DDBJ databases">
        <title>Genomic Encyclopedia of Type Strains, Phase IV (KMG-IV): sequencing the most valuable type-strain genomes for metagenomic binning, comparative biology and taxonomic classification.</title>
        <authorList>
            <person name="Goeker M."/>
        </authorList>
    </citation>
    <scope>NUCLEOTIDE SEQUENCE [LARGE SCALE GENOMIC DNA]</scope>
    <source>
        <strain evidence="10 11">DSM 29481</strain>
    </source>
</reference>
<keyword evidence="3 7" id="KW-0274">FAD</keyword>
<dbReference type="GeneID" id="73794702"/>
<dbReference type="RefSeq" id="WP_008689972.1">
    <property type="nucleotide sequence ID" value="NZ_AP024510.1"/>
</dbReference>
<name>A0A4V2VIW0_9FIRM</name>
<dbReference type="InterPro" id="IPR008255">
    <property type="entry name" value="Pyr_nucl-diS_OxRdtase_2_AS"/>
</dbReference>
<dbReference type="Proteomes" id="UP000295773">
    <property type="component" value="Unassembled WGS sequence"/>
</dbReference>
<evidence type="ECO:0000256" key="3">
    <source>
        <dbReference type="ARBA" id="ARBA00022827"/>
    </source>
</evidence>
<sequence>MKLYDVIIIGGGPAGYSAALYAARNARSVLVIEKLSAGGQMATTGIVENYPGFTDGIDGFELAEKMQEGAEKFGAETVYDTVIQVELKNNPKIIHGEEADYYGKTVVIATGAHPRELGLAKEAQLRGKGIAYCATCDGMLYKGKDVLVVGGGNSAIADALFLSKICHRVTLIHRRHELRASRIYEKQLANSKIAFLWDSRVVDIIADKKVTGAKIENLLTHEIQELSCDGIFVAIGRVPDAQLFKAQLTFDNNGYILADESTRTNVEGVFAIGDVRSKALRQIITAASDGATCSKYIEDYLNEQEHAV</sequence>
<evidence type="ECO:0000256" key="6">
    <source>
        <dbReference type="ARBA" id="ARBA00023284"/>
    </source>
</evidence>
<keyword evidence="4 7" id="KW-0560">Oxidoreductase</keyword>
<gene>
    <name evidence="10" type="ORF">EDD61_12713</name>
</gene>
<protein>
    <recommendedName>
        <fullName evidence="7">Thioredoxin reductase</fullName>
        <ecNumber evidence="7">1.8.1.9</ecNumber>
    </recommendedName>
</protein>
<dbReference type="PANTHER" id="PTHR48105">
    <property type="entry name" value="THIOREDOXIN REDUCTASE 1-RELATED-RELATED"/>
    <property type="match status" value="1"/>
</dbReference>
<dbReference type="GO" id="GO:0004791">
    <property type="term" value="F:thioredoxin-disulfide reductase (NADPH) activity"/>
    <property type="evidence" value="ECO:0007669"/>
    <property type="project" value="UniProtKB-UniRule"/>
</dbReference>
<dbReference type="EMBL" id="SMBP01000027">
    <property type="protein sequence ID" value="TCU53675.1"/>
    <property type="molecule type" value="Genomic_DNA"/>
</dbReference>
<comment type="cofactor">
    <cofactor evidence="8">
        <name>FAD</name>
        <dbReference type="ChEBI" id="CHEBI:57692"/>
    </cofactor>
    <text evidence="8">Binds 1 FAD per subunit.</text>
</comment>
<evidence type="ECO:0000256" key="5">
    <source>
        <dbReference type="ARBA" id="ARBA00023157"/>
    </source>
</evidence>
<dbReference type="Pfam" id="PF07992">
    <property type="entry name" value="Pyr_redox_2"/>
    <property type="match status" value="1"/>
</dbReference>
<keyword evidence="2 7" id="KW-0285">Flavoprotein</keyword>
<dbReference type="PRINTS" id="PR00469">
    <property type="entry name" value="PNDRDTASEII"/>
</dbReference>
<evidence type="ECO:0000256" key="4">
    <source>
        <dbReference type="ARBA" id="ARBA00023002"/>
    </source>
</evidence>
<dbReference type="Gene3D" id="3.50.50.60">
    <property type="entry name" value="FAD/NAD(P)-binding domain"/>
    <property type="match status" value="2"/>
</dbReference>
<comment type="similarity">
    <text evidence="1 7">Belongs to the class-II pyridine nucleotide-disulfide oxidoreductase family.</text>
</comment>
<dbReference type="InterPro" id="IPR005982">
    <property type="entry name" value="Thioredox_Rdtase"/>
</dbReference>
<dbReference type="EC" id="1.8.1.9" evidence="7"/>
<comment type="catalytic activity">
    <reaction evidence="7">
        <text>[thioredoxin]-dithiol + NADP(+) = [thioredoxin]-disulfide + NADPH + H(+)</text>
        <dbReference type="Rhea" id="RHEA:20345"/>
        <dbReference type="Rhea" id="RHEA-COMP:10698"/>
        <dbReference type="Rhea" id="RHEA-COMP:10700"/>
        <dbReference type="ChEBI" id="CHEBI:15378"/>
        <dbReference type="ChEBI" id="CHEBI:29950"/>
        <dbReference type="ChEBI" id="CHEBI:50058"/>
        <dbReference type="ChEBI" id="CHEBI:57783"/>
        <dbReference type="ChEBI" id="CHEBI:58349"/>
        <dbReference type="EC" id="1.8.1.9"/>
    </reaction>
</comment>
<dbReference type="PROSITE" id="PS00573">
    <property type="entry name" value="PYRIDINE_REDOX_2"/>
    <property type="match status" value="1"/>
</dbReference>
<dbReference type="SUPFAM" id="SSF51905">
    <property type="entry name" value="FAD/NAD(P)-binding domain"/>
    <property type="match status" value="1"/>
</dbReference>
<dbReference type="PRINTS" id="PR00368">
    <property type="entry name" value="FADPNR"/>
</dbReference>
<evidence type="ECO:0000256" key="1">
    <source>
        <dbReference type="ARBA" id="ARBA00009333"/>
    </source>
</evidence>
<comment type="caution">
    <text evidence="10">The sequence shown here is derived from an EMBL/GenBank/DDBJ whole genome shotgun (WGS) entry which is preliminary data.</text>
</comment>
<dbReference type="AlphaFoldDB" id="A0A4V2VIW0"/>
<evidence type="ECO:0000259" key="9">
    <source>
        <dbReference type="Pfam" id="PF07992"/>
    </source>
</evidence>
<keyword evidence="11" id="KW-1185">Reference proteome</keyword>
<keyword evidence="8" id="KW-0521">NADP</keyword>
<feature type="domain" description="FAD/NAD(P)-binding" evidence="9">
    <location>
        <begin position="4"/>
        <end position="290"/>
    </location>
</feature>
<dbReference type="InterPro" id="IPR023753">
    <property type="entry name" value="FAD/NAD-binding_dom"/>
</dbReference>
<organism evidence="10 11">
    <name type="scientific">Longicatena caecimuris</name>
    <dbReference type="NCBI Taxonomy" id="1796635"/>
    <lineage>
        <taxon>Bacteria</taxon>
        <taxon>Bacillati</taxon>
        <taxon>Bacillota</taxon>
        <taxon>Erysipelotrichia</taxon>
        <taxon>Erysipelotrichales</taxon>
        <taxon>Erysipelotrichaceae</taxon>
        <taxon>Longicatena</taxon>
    </lineage>
</organism>
<proteinExistence type="inferred from homology"/>